<evidence type="ECO:0000256" key="13">
    <source>
        <dbReference type="PROSITE-ProRule" id="PRU00409"/>
    </source>
</evidence>
<gene>
    <name evidence="17" type="ORF">E2F43_05900</name>
</gene>
<keyword evidence="7 13" id="KW-0547">Nucleotide-binding</keyword>
<dbReference type="GO" id="GO:0046872">
    <property type="term" value="F:metal ion binding"/>
    <property type="evidence" value="ECO:0007669"/>
    <property type="project" value="InterPro"/>
</dbReference>
<evidence type="ECO:0000313" key="17">
    <source>
        <dbReference type="EMBL" id="TDG15756.1"/>
    </source>
</evidence>
<evidence type="ECO:0000256" key="4">
    <source>
        <dbReference type="ARBA" id="ARBA00011750"/>
    </source>
</evidence>
<dbReference type="Gene3D" id="2.40.50.100">
    <property type="match status" value="1"/>
</dbReference>
<feature type="domain" description="Lipoyl-binding" evidence="14">
    <location>
        <begin position="585"/>
        <end position="660"/>
    </location>
</feature>
<dbReference type="Gene3D" id="3.30.470.20">
    <property type="entry name" value="ATP-grasp fold, B domain"/>
    <property type="match status" value="1"/>
</dbReference>
<dbReference type="SUPFAM" id="SSF56059">
    <property type="entry name" value="Glutathione synthetase ATP-binding domain-like"/>
    <property type="match status" value="1"/>
</dbReference>
<organism evidence="17 18">
    <name type="scientific">Seongchinamella unica</name>
    <dbReference type="NCBI Taxonomy" id="2547392"/>
    <lineage>
        <taxon>Bacteria</taxon>
        <taxon>Pseudomonadati</taxon>
        <taxon>Pseudomonadota</taxon>
        <taxon>Gammaproteobacteria</taxon>
        <taxon>Cellvibrionales</taxon>
        <taxon>Halieaceae</taxon>
        <taxon>Seongchinamella</taxon>
    </lineage>
</organism>
<dbReference type="InterPro" id="IPR000089">
    <property type="entry name" value="Biotin_lipoyl"/>
</dbReference>
<evidence type="ECO:0000256" key="3">
    <source>
        <dbReference type="ARBA" id="ARBA00004956"/>
    </source>
</evidence>
<comment type="function">
    <text evidence="2">This protein is a component of the acetyl coenzyme A carboxylase complex; first, biotin carboxylase catalyzes the carboxylation of the carrier protein and then the transcarboxylase transfers the carboxyl group to form malonyl-CoA.</text>
</comment>
<evidence type="ECO:0000256" key="11">
    <source>
        <dbReference type="ARBA" id="ARBA00033786"/>
    </source>
</evidence>
<evidence type="ECO:0000256" key="7">
    <source>
        <dbReference type="ARBA" id="ARBA00022741"/>
    </source>
</evidence>
<evidence type="ECO:0000313" key="18">
    <source>
        <dbReference type="Proteomes" id="UP000295554"/>
    </source>
</evidence>
<dbReference type="PROSITE" id="PS00866">
    <property type="entry name" value="CPSASE_1"/>
    <property type="match status" value="1"/>
</dbReference>
<dbReference type="PANTHER" id="PTHR18866:SF33">
    <property type="entry name" value="METHYLCROTONOYL-COA CARBOXYLASE SUBUNIT ALPHA, MITOCHONDRIAL-RELATED"/>
    <property type="match status" value="1"/>
</dbReference>
<dbReference type="SUPFAM" id="SSF51246">
    <property type="entry name" value="Rudiment single hybrid motif"/>
    <property type="match status" value="1"/>
</dbReference>
<protein>
    <recommendedName>
        <fullName evidence="5">Biotin carboxylase</fullName>
    </recommendedName>
    <alternativeName>
        <fullName evidence="11">Acetyl-coenzyme A carboxylase biotin carboxylase subunit A</fullName>
    </alternativeName>
</protein>
<dbReference type="FunFam" id="3.40.50.20:FF:000010">
    <property type="entry name" value="Propionyl-CoA carboxylase subunit alpha"/>
    <property type="match status" value="1"/>
</dbReference>
<dbReference type="Proteomes" id="UP000295554">
    <property type="component" value="Unassembled WGS sequence"/>
</dbReference>
<dbReference type="Pfam" id="PF02785">
    <property type="entry name" value="Biotin_carb_C"/>
    <property type="match status" value="1"/>
</dbReference>
<dbReference type="Pfam" id="PF02786">
    <property type="entry name" value="CPSase_L_D2"/>
    <property type="match status" value="1"/>
</dbReference>
<dbReference type="PROSITE" id="PS50968">
    <property type="entry name" value="BIOTINYL_LIPOYL"/>
    <property type="match status" value="1"/>
</dbReference>
<dbReference type="FunFam" id="3.30.470.20:FF:000028">
    <property type="entry name" value="Methylcrotonoyl-CoA carboxylase subunit alpha, mitochondrial"/>
    <property type="match status" value="1"/>
</dbReference>
<dbReference type="GO" id="GO:0005524">
    <property type="term" value="F:ATP binding"/>
    <property type="evidence" value="ECO:0007669"/>
    <property type="project" value="UniProtKB-UniRule"/>
</dbReference>
<dbReference type="InterPro" id="IPR011764">
    <property type="entry name" value="Biotin_carboxylation_dom"/>
</dbReference>
<name>A0A4R5LWA7_9GAMM</name>
<feature type="domain" description="ATP-grasp" evidence="15">
    <location>
        <begin position="122"/>
        <end position="319"/>
    </location>
</feature>
<evidence type="ECO:0000256" key="8">
    <source>
        <dbReference type="ARBA" id="ARBA00022840"/>
    </source>
</evidence>
<reference evidence="17 18" key="1">
    <citation type="submission" date="2019-03" db="EMBL/GenBank/DDBJ databases">
        <title>Seongchinamella monodicae gen. nov., sp. nov., a novel member of the Gammaproteobacteria isolated from a tidal mudflat of beach.</title>
        <authorList>
            <person name="Yang H.G."/>
            <person name="Kang J.W."/>
            <person name="Lee S.D."/>
        </authorList>
    </citation>
    <scope>NUCLEOTIDE SEQUENCE [LARGE SCALE GENOMIC DNA]</scope>
    <source>
        <strain evidence="17 18">GH4-78</strain>
    </source>
</reference>
<dbReference type="GO" id="GO:0004075">
    <property type="term" value="F:biotin carboxylase activity"/>
    <property type="evidence" value="ECO:0007669"/>
    <property type="project" value="UniProtKB-EC"/>
</dbReference>
<dbReference type="EMBL" id="SMSE01000001">
    <property type="protein sequence ID" value="TDG15756.1"/>
    <property type="molecule type" value="Genomic_DNA"/>
</dbReference>
<comment type="pathway">
    <text evidence="3">Lipid metabolism; malonyl-CoA biosynthesis; malonyl-CoA from acetyl-CoA: step 1/1.</text>
</comment>
<evidence type="ECO:0000259" key="15">
    <source>
        <dbReference type="PROSITE" id="PS50975"/>
    </source>
</evidence>
<dbReference type="PANTHER" id="PTHR18866">
    <property type="entry name" value="CARBOXYLASE:PYRUVATE/ACETYL-COA/PROPIONYL-COA CARBOXYLASE"/>
    <property type="match status" value="1"/>
</dbReference>
<keyword evidence="9" id="KW-0809">Transit peptide</keyword>
<proteinExistence type="predicted"/>
<dbReference type="Pfam" id="PF00364">
    <property type="entry name" value="Biotin_lipoyl"/>
    <property type="match status" value="1"/>
</dbReference>
<comment type="cofactor">
    <cofactor evidence="1">
        <name>biotin</name>
        <dbReference type="ChEBI" id="CHEBI:57586"/>
    </cofactor>
</comment>
<evidence type="ECO:0000259" key="14">
    <source>
        <dbReference type="PROSITE" id="PS50968"/>
    </source>
</evidence>
<keyword evidence="6" id="KW-0436">Ligase</keyword>
<dbReference type="PROSITE" id="PS50979">
    <property type="entry name" value="BC"/>
    <property type="match status" value="1"/>
</dbReference>
<dbReference type="SUPFAM" id="SSF52440">
    <property type="entry name" value="PreATP-grasp domain"/>
    <property type="match status" value="1"/>
</dbReference>
<dbReference type="InterPro" id="IPR050856">
    <property type="entry name" value="Biotin_carboxylase_complex"/>
</dbReference>
<keyword evidence="10" id="KW-0092">Biotin</keyword>
<dbReference type="SMART" id="SM00878">
    <property type="entry name" value="Biotin_carb_C"/>
    <property type="match status" value="1"/>
</dbReference>
<evidence type="ECO:0000256" key="10">
    <source>
        <dbReference type="ARBA" id="ARBA00023267"/>
    </source>
</evidence>
<dbReference type="SUPFAM" id="SSF51230">
    <property type="entry name" value="Single hybrid motif"/>
    <property type="match status" value="1"/>
</dbReference>
<comment type="catalytic activity">
    <reaction evidence="12">
        <text>N(6)-biotinyl-L-lysyl-[protein] + hydrogencarbonate + ATP = N(6)-carboxybiotinyl-L-lysyl-[protein] + ADP + phosphate + H(+)</text>
        <dbReference type="Rhea" id="RHEA:13501"/>
        <dbReference type="Rhea" id="RHEA-COMP:10505"/>
        <dbReference type="Rhea" id="RHEA-COMP:10506"/>
        <dbReference type="ChEBI" id="CHEBI:15378"/>
        <dbReference type="ChEBI" id="CHEBI:17544"/>
        <dbReference type="ChEBI" id="CHEBI:30616"/>
        <dbReference type="ChEBI" id="CHEBI:43474"/>
        <dbReference type="ChEBI" id="CHEBI:83144"/>
        <dbReference type="ChEBI" id="CHEBI:83145"/>
        <dbReference type="ChEBI" id="CHEBI:456216"/>
        <dbReference type="EC" id="6.3.4.14"/>
    </reaction>
</comment>
<dbReference type="NCBIfam" id="NF006367">
    <property type="entry name" value="PRK08591.1"/>
    <property type="match status" value="1"/>
</dbReference>
<dbReference type="OrthoDB" id="9763189at2"/>
<comment type="caution">
    <text evidence="17">The sequence shown here is derived from an EMBL/GenBank/DDBJ whole genome shotgun (WGS) entry which is preliminary data.</text>
</comment>
<dbReference type="CDD" id="cd06850">
    <property type="entry name" value="biotinyl_domain"/>
    <property type="match status" value="1"/>
</dbReference>
<evidence type="ECO:0000259" key="16">
    <source>
        <dbReference type="PROSITE" id="PS50979"/>
    </source>
</evidence>
<evidence type="ECO:0000256" key="9">
    <source>
        <dbReference type="ARBA" id="ARBA00022946"/>
    </source>
</evidence>
<dbReference type="FunFam" id="2.40.50.100:FF:000003">
    <property type="entry name" value="Acetyl-CoA carboxylase biotin carboxyl carrier protein"/>
    <property type="match status" value="1"/>
</dbReference>
<dbReference type="FunFam" id="3.30.1490.20:FF:000003">
    <property type="entry name" value="acetyl-CoA carboxylase isoform X1"/>
    <property type="match status" value="1"/>
</dbReference>
<feature type="domain" description="Biotin carboxylation" evidence="16">
    <location>
        <begin position="3"/>
        <end position="448"/>
    </location>
</feature>
<dbReference type="PROSITE" id="PS00867">
    <property type="entry name" value="CPSASE_2"/>
    <property type="match status" value="1"/>
</dbReference>
<evidence type="ECO:0000256" key="6">
    <source>
        <dbReference type="ARBA" id="ARBA00022598"/>
    </source>
</evidence>
<evidence type="ECO:0000256" key="12">
    <source>
        <dbReference type="ARBA" id="ARBA00048600"/>
    </source>
</evidence>
<sequence length="663" mass="70976">MRQFDSILVANRGEIAVRVIRGAQQQGYRAIAVYSEADSQAPHVKLADEAVLIGPAPVGESYLDMDRILAAAASTGAQAIHPGYGFLAENAAFSQACVDAGIVFIGPGPEAIEIMGNKAASKRRMLAAEVPCIPGYQGSDQSDAALLAAAENLGVPIMVKAAAGGGGRGMRLVQSLDEMPVAIASARSEAENAFGSGELILEKALIQPRHVEIQVFGDSQGNVIHFGERDCSVQRRHQKVVEEAPCPVMTPQLREAMGQAAVNAAESINYVGAGTVEFLLDAGGDFYFLEMNTRLQVEHPVTEMITGQDLVALQFKVAQGYSLPLTQEEVKLHGHAIEVRLYAEDPANDFLPATGTAHLWDPPAGEGIRVDHGLLQGQEISPFYDPMVAKIIAWGEDRDIARRRLLRALQKTSLLGVPSNRAFLIDVLGKEAFINGEATTAFIAENYPDSFGEPATAAVEQMAVGACLLYRSSIDQAALTVPACLPAMSGFKGTRAMRNHYRFGDQENPVDVYLEELSPDRYCVTIDERIINLQWIAAQQNEARVCIDQVQLDVRYAYPGYGQVSVQLRGELANLSNQLAFTGGADSAGGSGTIVAPMHGNLMEVFVGVGDRVKAGQDVAVIEAMKMEHRLSTPVTGIVTHVQASAGQQLASGALVLEISEQE</sequence>
<dbReference type="RefSeq" id="WP_133210521.1">
    <property type="nucleotide sequence ID" value="NZ_SMSE01000001.1"/>
</dbReference>
<dbReference type="InterPro" id="IPR011053">
    <property type="entry name" value="Single_hybrid_motif"/>
</dbReference>
<comment type="subunit">
    <text evidence="4">Acetyl-CoA carboxylase is a heterohexamer of biotin carboxyl carrier protein, biotin carboxylase and the two subunits of carboxyl transferase in a 2:2 complex.</text>
</comment>
<dbReference type="InterPro" id="IPR016185">
    <property type="entry name" value="PreATP-grasp_dom_sf"/>
</dbReference>
<dbReference type="AlphaFoldDB" id="A0A4R5LWA7"/>
<dbReference type="InterPro" id="IPR005479">
    <property type="entry name" value="CPAse_ATP-bd"/>
</dbReference>
<evidence type="ECO:0000256" key="1">
    <source>
        <dbReference type="ARBA" id="ARBA00001953"/>
    </source>
</evidence>
<keyword evidence="8 13" id="KW-0067">ATP-binding</keyword>
<dbReference type="PROSITE" id="PS50975">
    <property type="entry name" value="ATP_GRASP"/>
    <property type="match status" value="1"/>
</dbReference>
<evidence type="ECO:0000256" key="2">
    <source>
        <dbReference type="ARBA" id="ARBA00003761"/>
    </source>
</evidence>
<dbReference type="InterPro" id="IPR011761">
    <property type="entry name" value="ATP-grasp"/>
</dbReference>
<dbReference type="InterPro" id="IPR011054">
    <property type="entry name" value="Rudment_hybrid_motif"/>
</dbReference>
<keyword evidence="18" id="KW-1185">Reference proteome</keyword>
<evidence type="ECO:0000256" key="5">
    <source>
        <dbReference type="ARBA" id="ARBA00017242"/>
    </source>
</evidence>
<dbReference type="Pfam" id="PF00289">
    <property type="entry name" value="Biotin_carb_N"/>
    <property type="match status" value="1"/>
</dbReference>
<dbReference type="InterPro" id="IPR005482">
    <property type="entry name" value="Biotin_COase_C"/>
</dbReference>
<accession>A0A4R5LWA7</accession>
<dbReference type="InterPro" id="IPR005481">
    <property type="entry name" value="BC-like_N"/>
</dbReference>